<evidence type="ECO:0000313" key="9">
    <source>
        <dbReference type="EMBL" id="MTE12554.1"/>
    </source>
</evidence>
<feature type="transmembrane region" description="Helical" evidence="7">
    <location>
        <begin position="377"/>
        <end position="401"/>
    </location>
</feature>
<dbReference type="Gene3D" id="1.20.1640.10">
    <property type="entry name" value="Multidrug efflux transporter AcrB transmembrane domain"/>
    <property type="match status" value="2"/>
</dbReference>
<dbReference type="RefSeq" id="WP_154787049.1">
    <property type="nucleotide sequence ID" value="NZ_WMBB01000003.1"/>
</dbReference>
<dbReference type="AlphaFoldDB" id="A0A6I3KWV1"/>
<feature type="transmembrane region" description="Helical" evidence="7">
    <location>
        <begin position="538"/>
        <end position="557"/>
    </location>
</feature>
<keyword evidence="5 7" id="KW-1133">Transmembrane helix</keyword>
<evidence type="ECO:0000256" key="7">
    <source>
        <dbReference type="SAM" id="Phobius"/>
    </source>
</evidence>
<feature type="transmembrane region" description="Helical" evidence="7">
    <location>
        <begin position="230"/>
        <end position="254"/>
    </location>
</feature>
<dbReference type="PANTHER" id="PTHR33406:SF11">
    <property type="entry name" value="MEMBRANE PROTEIN SCO6666-RELATED"/>
    <property type="match status" value="1"/>
</dbReference>
<dbReference type="InterPro" id="IPR000731">
    <property type="entry name" value="SSD"/>
</dbReference>
<evidence type="ECO:0000259" key="8">
    <source>
        <dbReference type="PROSITE" id="PS50156"/>
    </source>
</evidence>
<reference evidence="9 10" key="1">
    <citation type="submission" date="2019-11" db="EMBL/GenBank/DDBJ databases">
        <title>Nocardia sp. nov. CT2-14 isolated from soil.</title>
        <authorList>
            <person name="Kanchanasin P."/>
            <person name="Tanasupawat S."/>
            <person name="Yuki M."/>
            <person name="Kudo T."/>
        </authorList>
    </citation>
    <scope>NUCLEOTIDE SEQUENCE [LARGE SCALE GENOMIC DNA]</scope>
    <source>
        <strain evidence="9 10">CT2-14</strain>
    </source>
</reference>
<dbReference type="Pfam" id="PF03176">
    <property type="entry name" value="MMPL"/>
    <property type="match status" value="2"/>
</dbReference>
<gene>
    <name evidence="9" type="ORF">GLP40_07150</name>
</gene>
<evidence type="ECO:0000256" key="1">
    <source>
        <dbReference type="ARBA" id="ARBA00004651"/>
    </source>
</evidence>
<evidence type="ECO:0000313" key="10">
    <source>
        <dbReference type="Proteomes" id="UP000432464"/>
    </source>
</evidence>
<proteinExistence type="inferred from homology"/>
<dbReference type="GO" id="GO:0005886">
    <property type="term" value="C:plasma membrane"/>
    <property type="evidence" value="ECO:0007669"/>
    <property type="project" value="UniProtKB-SubCell"/>
</dbReference>
<protein>
    <submittedName>
        <fullName evidence="9">MMPL family transporter</fullName>
    </submittedName>
</protein>
<organism evidence="9 10">
    <name type="scientific">Nocardia aurantiaca</name>
    <dbReference type="NCBI Taxonomy" id="2675850"/>
    <lineage>
        <taxon>Bacteria</taxon>
        <taxon>Bacillati</taxon>
        <taxon>Actinomycetota</taxon>
        <taxon>Actinomycetes</taxon>
        <taxon>Mycobacteriales</taxon>
        <taxon>Nocardiaceae</taxon>
        <taxon>Nocardia</taxon>
    </lineage>
</organism>
<dbReference type="SUPFAM" id="SSF82866">
    <property type="entry name" value="Multidrug efflux transporter AcrB transmembrane domain"/>
    <property type="match status" value="2"/>
</dbReference>
<sequence>MLIRVAEFAQRRARAILILAGLAAVLCYAVGGTAPMHLKSGGFQAPDSESTWVDDYLEQHFPGAAPNVVLLLTADGGIDGPAATAVGQRLTDELRANPDLQGVQSYWSVATEMRPALRSTDHNSAVIVAYARGDDTEAPKLAGKIADKYNGSDNSVRIRAGGEAVALAQMSNQVTLDLVTIESIAVPVAGIALVLVFGSLVASALPLLVGVVTIGAALAVLRGLSAISDVSIFALNMTTALGFAVALDSSLFMVSRFREELAAGADTSEAVVRTVRTAGRTVLYSGSTVALSLAALLVFPLYFLRSFAYAGLAVLAAAVFTTLLVLPAALALMGSRVEALDVRKYLRRRLGRPEPVAVPVEQDRWYRFAVGVMRRPVLAIVAVVAALLLLGSPFLSVHFGWADDRVLTSGSSREVGDASRTGFSENLTSGILAVLPDTHGDNAAIADYAHALSQLPGVTSVLSSGGVYAGGFRIAGPQSALTGDAGSYLRIGTRLDPYSAAATDQLDQLRALHAPGRVLFGGPAARNADSVAALAERVPLALGLIALSMFLVLLMFTRSVVLPIKALVLTVLSLTATFGAMVWIFQDGHLSGALGFTPTGFLVPTMPILMFCLAFGVSMDYEVFLLSRIREEYLTSGATARSVAVGIARTARIFTAAAALLAIAFVGMVSARVSFVQLFGLGLTLAVLVDATIIRLILVPALMQTMGRLNWWAPGRSRVRARLREEIPTRTA</sequence>
<comment type="caution">
    <text evidence="9">The sequence shown here is derived from an EMBL/GenBank/DDBJ whole genome shotgun (WGS) entry which is preliminary data.</text>
</comment>
<feature type="transmembrane region" description="Helical" evidence="7">
    <location>
        <begin position="309"/>
        <end position="334"/>
    </location>
</feature>
<evidence type="ECO:0000256" key="6">
    <source>
        <dbReference type="ARBA" id="ARBA00023136"/>
    </source>
</evidence>
<evidence type="ECO:0000256" key="5">
    <source>
        <dbReference type="ARBA" id="ARBA00022989"/>
    </source>
</evidence>
<dbReference type="PANTHER" id="PTHR33406">
    <property type="entry name" value="MEMBRANE PROTEIN MJ1562-RELATED"/>
    <property type="match status" value="1"/>
</dbReference>
<comment type="similarity">
    <text evidence="2">Belongs to the resistance-nodulation-cell division (RND) (TC 2.A.6) family. MmpL subfamily.</text>
</comment>
<evidence type="ECO:0000256" key="2">
    <source>
        <dbReference type="ARBA" id="ARBA00010157"/>
    </source>
</evidence>
<keyword evidence="3" id="KW-1003">Cell membrane</keyword>
<dbReference type="InterPro" id="IPR050545">
    <property type="entry name" value="Mycobact_MmpL"/>
</dbReference>
<feature type="transmembrane region" description="Helical" evidence="7">
    <location>
        <begin position="178"/>
        <end position="197"/>
    </location>
</feature>
<accession>A0A6I3KWV1</accession>
<feature type="transmembrane region" description="Helical" evidence="7">
    <location>
        <begin position="605"/>
        <end position="626"/>
    </location>
</feature>
<feature type="transmembrane region" description="Helical" evidence="7">
    <location>
        <begin position="647"/>
        <end position="669"/>
    </location>
</feature>
<comment type="subcellular location">
    <subcellularLocation>
        <location evidence="1">Cell membrane</location>
        <topology evidence="1">Multi-pass membrane protein</topology>
    </subcellularLocation>
</comment>
<keyword evidence="10" id="KW-1185">Reference proteome</keyword>
<evidence type="ECO:0000256" key="4">
    <source>
        <dbReference type="ARBA" id="ARBA00022692"/>
    </source>
</evidence>
<feature type="transmembrane region" description="Helical" evidence="7">
    <location>
        <begin position="564"/>
        <end position="585"/>
    </location>
</feature>
<dbReference type="EMBL" id="WMBB01000003">
    <property type="protein sequence ID" value="MTE12554.1"/>
    <property type="molecule type" value="Genomic_DNA"/>
</dbReference>
<name>A0A6I3KWV1_9NOCA</name>
<dbReference type="InterPro" id="IPR004869">
    <property type="entry name" value="MMPL_dom"/>
</dbReference>
<feature type="transmembrane region" description="Helical" evidence="7">
    <location>
        <begin position="675"/>
        <end position="698"/>
    </location>
</feature>
<dbReference type="Proteomes" id="UP000432464">
    <property type="component" value="Unassembled WGS sequence"/>
</dbReference>
<keyword evidence="4 7" id="KW-0812">Transmembrane</keyword>
<feature type="transmembrane region" description="Helical" evidence="7">
    <location>
        <begin position="282"/>
        <end position="303"/>
    </location>
</feature>
<dbReference type="PROSITE" id="PS50156">
    <property type="entry name" value="SSD"/>
    <property type="match status" value="1"/>
</dbReference>
<feature type="transmembrane region" description="Helical" evidence="7">
    <location>
        <begin position="204"/>
        <end position="224"/>
    </location>
</feature>
<feature type="domain" description="SSD" evidence="8">
    <location>
        <begin position="193"/>
        <end position="332"/>
    </location>
</feature>
<evidence type="ECO:0000256" key="3">
    <source>
        <dbReference type="ARBA" id="ARBA00022475"/>
    </source>
</evidence>
<keyword evidence="6 7" id="KW-0472">Membrane</keyword>